<comment type="caution">
    <text evidence="2">The sequence shown here is derived from an EMBL/GenBank/DDBJ whole genome shotgun (WGS) entry which is preliminary data.</text>
</comment>
<accession>A0A699IKS5</accession>
<feature type="non-terminal residue" evidence="2">
    <location>
        <position position="1"/>
    </location>
</feature>
<dbReference type="AlphaFoldDB" id="A0A699IKS5"/>
<feature type="region of interest" description="Disordered" evidence="1">
    <location>
        <begin position="1"/>
        <end position="22"/>
    </location>
</feature>
<name>A0A699IKS5_TANCI</name>
<sequence length="37" mass="4294">SQVFCSASQKGPQLQEEEVWPQQPAKAKNFVFEQRRS</sequence>
<reference evidence="2" key="1">
    <citation type="journal article" date="2019" name="Sci. Rep.">
        <title>Draft genome of Tanacetum cinerariifolium, the natural source of mosquito coil.</title>
        <authorList>
            <person name="Yamashiro T."/>
            <person name="Shiraishi A."/>
            <person name="Satake H."/>
            <person name="Nakayama K."/>
        </authorList>
    </citation>
    <scope>NUCLEOTIDE SEQUENCE</scope>
</reference>
<gene>
    <name evidence="2" type="ORF">Tci_541729</name>
</gene>
<evidence type="ECO:0000313" key="2">
    <source>
        <dbReference type="EMBL" id="GEZ69756.1"/>
    </source>
</evidence>
<dbReference type="EMBL" id="BKCJ010311499">
    <property type="protein sequence ID" value="GEZ69756.1"/>
    <property type="molecule type" value="Genomic_DNA"/>
</dbReference>
<feature type="compositionally biased region" description="Polar residues" evidence="1">
    <location>
        <begin position="1"/>
        <end position="12"/>
    </location>
</feature>
<protein>
    <submittedName>
        <fullName evidence="2">Uncharacterized protein</fullName>
    </submittedName>
</protein>
<organism evidence="2">
    <name type="scientific">Tanacetum cinerariifolium</name>
    <name type="common">Dalmatian daisy</name>
    <name type="synonym">Chrysanthemum cinerariifolium</name>
    <dbReference type="NCBI Taxonomy" id="118510"/>
    <lineage>
        <taxon>Eukaryota</taxon>
        <taxon>Viridiplantae</taxon>
        <taxon>Streptophyta</taxon>
        <taxon>Embryophyta</taxon>
        <taxon>Tracheophyta</taxon>
        <taxon>Spermatophyta</taxon>
        <taxon>Magnoliopsida</taxon>
        <taxon>eudicotyledons</taxon>
        <taxon>Gunneridae</taxon>
        <taxon>Pentapetalae</taxon>
        <taxon>asterids</taxon>
        <taxon>campanulids</taxon>
        <taxon>Asterales</taxon>
        <taxon>Asteraceae</taxon>
        <taxon>Asteroideae</taxon>
        <taxon>Anthemideae</taxon>
        <taxon>Anthemidinae</taxon>
        <taxon>Tanacetum</taxon>
    </lineage>
</organism>
<proteinExistence type="predicted"/>
<evidence type="ECO:0000256" key="1">
    <source>
        <dbReference type="SAM" id="MobiDB-lite"/>
    </source>
</evidence>